<keyword evidence="5" id="KW-1185">Reference proteome</keyword>
<dbReference type="GO" id="GO:0003729">
    <property type="term" value="F:mRNA binding"/>
    <property type="evidence" value="ECO:0007669"/>
    <property type="project" value="InterPro"/>
</dbReference>
<evidence type="ECO:0000259" key="3">
    <source>
        <dbReference type="PROSITE" id="PS51471"/>
    </source>
</evidence>
<keyword evidence="4" id="KW-0223">Dioxygenase</keyword>
<accession>A0AAN8UNH4</accession>
<gene>
    <name evidence="4" type="ORF">RJ641_018870</name>
</gene>
<dbReference type="InterPro" id="IPR005123">
    <property type="entry name" value="Oxoglu/Fe-dep_dioxygenase_dom"/>
</dbReference>
<feature type="region of interest" description="Disordered" evidence="2">
    <location>
        <begin position="384"/>
        <end position="444"/>
    </location>
</feature>
<evidence type="ECO:0000313" key="5">
    <source>
        <dbReference type="Proteomes" id="UP001370490"/>
    </source>
</evidence>
<name>A0AAN8UNH4_9MAGN</name>
<proteinExistence type="inferred from homology"/>
<sequence length="444" mass="49394">MAKSGNGGERIADLLNKLDHSEIIEVLSDDGFCHHCHSVLHSRLLNFLNGKSSQISTPNMKNSWEALLATQTPESFSNVTQKSHSSESMSSIQNSMDRCFSQLSMNGEHYGVSALVNNRQMPLQEEQIRLSRVGRKKNFVHMERVNGKETNVLRGLELHTGVFDAEEQKKIVDCVYELQRMGQKGQLKERTYSEPKKWMRGKGRVTMQFGCCYNYSDDKNGNPPGIVRAEEVDPLPSLFKQIIKRLVRWHVLPPTCIPDSCIVNIYDQGDCIPPHIDHHDFLRPFCTISFLTECNILFGTSLKIVGPGDFSGPVSIPLPVGSVLILNGNGADVARHCVPGVPSKRISITFRKMDQTKVPLNFLPDPELLSVKPLQYSINTIKSSPASQQSLHQPNHKNLSSTRNGKGDEINGNGSNAPGATINQEDFPTLAAASSANRQRGRRR</sequence>
<dbReference type="AlphaFoldDB" id="A0AAN8UNH4"/>
<dbReference type="PANTHER" id="PTHR31447">
    <property type="entry name" value="HYDROXYPROLINE-RICH GLYCOPROTEIN FAMILY PROTEIN-RELATED"/>
    <property type="match status" value="1"/>
</dbReference>
<comment type="similarity">
    <text evidence="1">Belongs to the alkB family.</text>
</comment>
<feature type="domain" description="Fe2OG dioxygenase" evidence="3">
    <location>
        <begin position="257"/>
        <end position="354"/>
    </location>
</feature>
<dbReference type="InterPro" id="IPR027450">
    <property type="entry name" value="AlkB-like"/>
</dbReference>
<dbReference type="EMBL" id="JBAMMX010000024">
    <property type="protein sequence ID" value="KAK6916009.1"/>
    <property type="molecule type" value="Genomic_DNA"/>
</dbReference>
<dbReference type="PROSITE" id="PS51471">
    <property type="entry name" value="FE2OG_OXY"/>
    <property type="match status" value="1"/>
</dbReference>
<dbReference type="Gene3D" id="2.60.120.590">
    <property type="entry name" value="Alpha-ketoglutarate-dependent dioxygenase AlkB-like"/>
    <property type="match status" value="1"/>
</dbReference>
<dbReference type="InterPro" id="IPR044842">
    <property type="entry name" value="ALKBH9B/ALKBH10B-like"/>
</dbReference>
<reference evidence="4 5" key="1">
    <citation type="submission" date="2023-12" db="EMBL/GenBank/DDBJ databases">
        <title>A high-quality genome assembly for Dillenia turbinata (Dilleniales).</title>
        <authorList>
            <person name="Chanderbali A."/>
        </authorList>
    </citation>
    <scope>NUCLEOTIDE SEQUENCE [LARGE SCALE GENOMIC DNA]</scope>
    <source>
        <strain evidence="4">LSX21</strain>
        <tissue evidence="4">Leaf</tissue>
    </source>
</reference>
<organism evidence="4 5">
    <name type="scientific">Dillenia turbinata</name>
    <dbReference type="NCBI Taxonomy" id="194707"/>
    <lineage>
        <taxon>Eukaryota</taxon>
        <taxon>Viridiplantae</taxon>
        <taxon>Streptophyta</taxon>
        <taxon>Embryophyta</taxon>
        <taxon>Tracheophyta</taxon>
        <taxon>Spermatophyta</taxon>
        <taxon>Magnoliopsida</taxon>
        <taxon>eudicotyledons</taxon>
        <taxon>Gunneridae</taxon>
        <taxon>Pentapetalae</taxon>
        <taxon>Dilleniales</taxon>
        <taxon>Dilleniaceae</taxon>
        <taxon>Dillenia</taxon>
    </lineage>
</organism>
<dbReference type="PANTHER" id="PTHR31447:SF1">
    <property type="entry name" value="OS06G0138200 PROTEIN"/>
    <property type="match status" value="1"/>
</dbReference>
<dbReference type="GO" id="GO:0006402">
    <property type="term" value="P:mRNA catabolic process"/>
    <property type="evidence" value="ECO:0007669"/>
    <property type="project" value="InterPro"/>
</dbReference>
<keyword evidence="4" id="KW-0560">Oxidoreductase</keyword>
<dbReference type="InterPro" id="IPR037151">
    <property type="entry name" value="AlkB-like_sf"/>
</dbReference>
<dbReference type="SUPFAM" id="SSF51197">
    <property type="entry name" value="Clavaminate synthase-like"/>
    <property type="match status" value="1"/>
</dbReference>
<protein>
    <submittedName>
        <fullName evidence="4">Alpha-ketoglutarate-dependent dioxygenase AlkB-like</fullName>
    </submittedName>
</protein>
<evidence type="ECO:0000256" key="1">
    <source>
        <dbReference type="ARBA" id="ARBA00007879"/>
    </source>
</evidence>
<dbReference type="Pfam" id="PF13532">
    <property type="entry name" value="2OG-FeII_Oxy_2"/>
    <property type="match status" value="1"/>
</dbReference>
<dbReference type="GO" id="GO:0051213">
    <property type="term" value="F:dioxygenase activity"/>
    <property type="evidence" value="ECO:0007669"/>
    <property type="project" value="UniProtKB-KW"/>
</dbReference>
<feature type="compositionally biased region" description="Polar residues" evidence="2">
    <location>
        <begin position="412"/>
        <end position="438"/>
    </location>
</feature>
<comment type="caution">
    <text evidence="4">The sequence shown here is derived from an EMBL/GenBank/DDBJ whole genome shotgun (WGS) entry which is preliminary data.</text>
</comment>
<dbReference type="GO" id="GO:0032451">
    <property type="term" value="F:demethylase activity"/>
    <property type="evidence" value="ECO:0007669"/>
    <property type="project" value="InterPro"/>
</dbReference>
<evidence type="ECO:0000256" key="2">
    <source>
        <dbReference type="SAM" id="MobiDB-lite"/>
    </source>
</evidence>
<feature type="compositionally biased region" description="Polar residues" evidence="2">
    <location>
        <begin position="384"/>
        <end position="404"/>
    </location>
</feature>
<evidence type="ECO:0000313" key="4">
    <source>
        <dbReference type="EMBL" id="KAK6916009.1"/>
    </source>
</evidence>
<dbReference type="Proteomes" id="UP001370490">
    <property type="component" value="Unassembled WGS sequence"/>
</dbReference>